<dbReference type="PANTHER" id="PTHR43861">
    <property type="entry name" value="TRANS-ACONITATE 2-METHYLTRANSFERASE-RELATED"/>
    <property type="match status" value="1"/>
</dbReference>
<name>A0A0D8BD06_9ACTN</name>
<dbReference type="RefSeq" id="WP_044886449.1">
    <property type="nucleotide sequence ID" value="NZ_JYFN01000031.1"/>
</dbReference>
<dbReference type="Pfam" id="PF13649">
    <property type="entry name" value="Methyltransf_25"/>
    <property type="match status" value="1"/>
</dbReference>
<reference evidence="4 5" key="2">
    <citation type="journal article" date="2016" name="Genome Announc.">
        <title>Permanent Draft Genome Sequences for Two Variants of Frankia sp. Strain CpI1, the First Frankia Strain Isolated from Root Nodules of Comptonia peregrina.</title>
        <authorList>
            <person name="Oshone R."/>
            <person name="Hurst S.G.IV."/>
            <person name="Abebe-Akele F."/>
            <person name="Simpson S."/>
            <person name="Morris K."/>
            <person name="Thomas W.K."/>
            <person name="Tisa L.S."/>
        </authorList>
    </citation>
    <scope>NUCLEOTIDE SEQUENCE [LARGE SCALE GENOMIC DNA]</scope>
    <source>
        <strain evidence="5">CpI1-S</strain>
    </source>
</reference>
<dbReference type="PATRIC" id="fig|1502723.3.peg.3560"/>
<dbReference type="PANTHER" id="PTHR43861:SF1">
    <property type="entry name" value="TRANS-ACONITATE 2-METHYLTRANSFERASE"/>
    <property type="match status" value="1"/>
</dbReference>
<organism evidence="4 5">
    <name type="scientific">Frankia torreyi</name>
    <dbReference type="NCBI Taxonomy" id="1856"/>
    <lineage>
        <taxon>Bacteria</taxon>
        <taxon>Bacillati</taxon>
        <taxon>Actinomycetota</taxon>
        <taxon>Actinomycetes</taxon>
        <taxon>Frankiales</taxon>
        <taxon>Frankiaceae</taxon>
        <taxon>Frankia</taxon>
    </lineage>
</organism>
<dbReference type="EMBL" id="JYFN01000031">
    <property type="protein sequence ID" value="KJE21829.1"/>
    <property type="molecule type" value="Genomic_DNA"/>
</dbReference>
<dbReference type="GO" id="GO:0032259">
    <property type="term" value="P:methylation"/>
    <property type="evidence" value="ECO:0007669"/>
    <property type="project" value="UniProtKB-KW"/>
</dbReference>
<accession>A0A0D8BD06</accession>
<keyword evidence="2 4" id="KW-0808">Transferase</keyword>
<feature type="domain" description="Methyltransferase" evidence="3">
    <location>
        <begin position="36"/>
        <end position="129"/>
    </location>
</feature>
<dbReference type="EC" id="2.1.1.144" evidence="4"/>
<protein>
    <submittedName>
        <fullName evidence="4">Trans-aconitate methyltransferase</fullName>
        <ecNumber evidence="4">2.1.1.144</ecNumber>
    </submittedName>
</protein>
<reference evidence="5" key="1">
    <citation type="submission" date="2015-02" db="EMBL/GenBank/DDBJ databases">
        <title>Draft Genome of Frankia sp. CpI1-S.</title>
        <authorList>
            <person name="Oshone R.T."/>
            <person name="Ngom M."/>
            <person name="Ghodhbane-Gtari F."/>
            <person name="Gtari M."/>
            <person name="Morris K."/>
            <person name="Thomas K."/>
            <person name="Sen A."/>
            <person name="Tisa L.S."/>
        </authorList>
    </citation>
    <scope>NUCLEOTIDE SEQUENCE [LARGE SCALE GENOMIC DNA]</scope>
    <source>
        <strain evidence="5">CpI1-S</strain>
    </source>
</reference>
<dbReference type="Proteomes" id="UP000032545">
    <property type="component" value="Unassembled WGS sequence"/>
</dbReference>
<dbReference type="GO" id="GO:0030798">
    <property type="term" value="F:trans-aconitate 2-methyltransferase activity"/>
    <property type="evidence" value="ECO:0007669"/>
    <property type="project" value="UniProtKB-EC"/>
</dbReference>
<dbReference type="Gene3D" id="3.40.50.150">
    <property type="entry name" value="Vaccinia Virus protein VP39"/>
    <property type="match status" value="1"/>
</dbReference>
<evidence type="ECO:0000256" key="1">
    <source>
        <dbReference type="ARBA" id="ARBA00022603"/>
    </source>
</evidence>
<keyword evidence="1 4" id="KW-0489">Methyltransferase</keyword>
<sequence>MPREWDARTYDSLPLPHLFWGKKTLGRLTLTGAETVLDAGCGTGRDTSALLDLLPDGRVIALDGSAAMLGQLRARLADRLDRVEVIQADLLKPLPVHTSVDAVVSVAAFHWLPDHDTVFRNLAAVMRPGAQLAFECGGQGNVASIVHAINEVLPDAPRIWNFAGVEDTTRRLLAAEFTDLEVTLTPDPARLEQGEQLSSFLATVMLGAHLDFLPEDERVAFVDAITARLPEPVVDYVRLQVRATRAGT</sequence>
<dbReference type="SUPFAM" id="SSF53335">
    <property type="entry name" value="S-adenosyl-L-methionine-dependent methyltransferases"/>
    <property type="match status" value="1"/>
</dbReference>
<dbReference type="InterPro" id="IPR029063">
    <property type="entry name" value="SAM-dependent_MTases_sf"/>
</dbReference>
<evidence type="ECO:0000256" key="2">
    <source>
        <dbReference type="ARBA" id="ARBA00022679"/>
    </source>
</evidence>
<dbReference type="InterPro" id="IPR041698">
    <property type="entry name" value="Methyltransf_25"/>
</dbReference>
<evidence type="ECO:0000259" key="3">
    <source>
        <dbReference type="Pfam" id="PF13649"/>
    </source>
</evidence>
<evidence type="ECO:0000313" key="5">
    <source>
        <dbReference type="Proteomes" id="UP000032545"/>
    </source>
</evidence>
<comment type="caution">
    <text evidence="4">The sequence shown here is derived from an EMBL/GenBank/DDBJ whole genome shotgun (WGS) entry which is preliminary data.</text>
</comment>
<evidence type="ECO:0000313" key="4">
    <source>
        <dbReference type="EMBL" id="KJE21829.1"/>
    </source>
</evidence>
<dbReference type="AlphaFoldDB" id="A0A0D8BD06"/>
<gene>
    <name evidence="4" type="ORF">FF36_03882</name>
</gene>
<dbReference type="CDD" id="cd02440">
    <property type="entry name" value="AdoMet_MTases"/>
    <property type="match status" value="1"/>
</dbReference>
<keyword evidence="5" id="KW-1185">Reference proteome</keyword>
<dbReference type="OrthoDB" id="9777638at2"/>
<proteinExistence type="predicted"/>